<keyword evidence="3" id="KW-1185">Reference proteome</keyword>
<comment type="caution">
    <text evidence="2">The sequence shown here is derived from an EMBL/GenBank/DDBJ whole genome shotgun (WGS) entry which is preliminary data.</text>
</comment>
<evidence type="ECO:0000313" key="3">
    <source>
        <dbReference type="Proteomes" id="UP001597375"/>
    </source>
</evidence>
<keyword evidence="1" id="KW-0732">Signal</keyword>
<evidence type="ECO:0000313" key="2">
    <source>
        <dbReference type="EMBL" id="MFD2256400.1"/>
    </source>
</evidence>
<dbReference type="Proteomes" id="UP001597375">
    <property type="component" value="Unassembled WGS sequence"/>
</dbReference>
<organism evidence="2 3">
    <name type="scientific">Luteolibacter algae</name>
    <dbReference type="NCBI Taxonomy" id="454151"/>
    <lineage>
        <taxon>Bacteria</taxon>
        <taxon>Pseudomonadati</taxon>
        <taxon>Verrucomicrobiota</taxon>
        <taxon>Verrucomicrobiia</taxon>
        <taxon>Verrucomicrobiales</taxon>
        <taxon>Verrucomicrobiaceae</taxon>
        <taxon>Luteolibacter</taxon>
    </lineage>
</organism>
<gene>
    <name evidence="2" type="ORF">ACFSSA_06925</name>
</gene>
<evidence type="ECO:0000256" key="1">
    <source>
        <dbReference type="SAM" id="SignalP"/>
    </source>
</evidence>
<sequence>MKTAVLFLLFTAKLFATTISVIPVHEPLSLHGTDVDDIISDTGEALQATVLPRPMALTGAFPEVLVEAIRTPHLIPTNNPNYRVSESNLLVLCNVGIAAQMTEEGLLVTMNLSELEIPQEVDITSRQLLKLTLVALQRTLEEYHKPQTDPLKVTVAIDGTTEKNATLKDLEVTFTLEPSP</sequence>
<accession>A0ABW5D6N2</accession>
<reference evidence="3" key="1">
    <citation type="journal article" date="2019" name="Int. J. Syst. Evol. Microbiol.">
        <title>The Global Catalogue of Microorganisms (GCM) 10K type strain sequencing project: providing services to taxonomists for standard genome sequencing and annotation.</title>
        <authorList>
            <consortium name="The Broad Institute Genomics Platform"/>
            <consortium name="The Broad Institute Genome Sequencing Center for Infectious Disease"/>
            <person name="Wu L."/>
            <person name="Ma J."/>
        </authorList>
    </citation>
    <scope>NUCLEOTIDE SEQUENCE [LARGE SCALE GENOMIC DNA]</scope>
    <source>
        <strain evidence="3">CGMCC 4.7106</strain>
    </source>
</reference>
<dbReference type="EMBL" id="JBHUIT010000008">
    <property type="protein sequence ID" value="MFD2256400.1"/>
    <property type="molecule type" value="Genomic_DNA"/>
</dbReference>
<protein>
    <submittedName>
        <fullName evidence="2">Uncharacterized protein</fullName>
    </submittedName>
</protein>
<dbReference type="RefSeq" id="WP_386819598.1">
    <property type="nucleotide sequence ID" value="NZ_JBHUIT010000008.1"/>
</dbReference>
<proteinExistence type="predicted"/>
<feature type="chain" id="PRO_5045969201" evidence="1">
    <location>
        <begin position="17"/>
        <end position="180"/>
    </location>
</feature>
<name>A0ABW5D6N2_9BACT</name>
<feature type="signal peptide" evidence="1">
    <location>
        <begin position="1"/>
        <end position="16"/>
    </location>
</feature>